<feature type="region of interest" description="Disordered" evidence="1">
    <location>
        <begin position="254"/>
        <end position="301"/>
    </location>
</feature>
<comment type="caution">
    <text evidence="3">The sequence shown here is derived from an EMBL/GenBank/DDBJ whole genome shotgun (WGS) entry which is preliminary data.</text>
</comment>
<organism evidence="3 4">
    <name type="scientific">Pseudonocardia xishanensis</name>
    <dbReference type="NCBI Taxonomy" id="630995"/>
    <lineage>
        <taxon>Bacteria</taxon>
        <taxon>Bacillati</taxon>
        <taxon>Actinomycetota</taxon>
        <taxon>Actinomycetes</taxon>
        <taxon>Pseudonocardiales</taxon>
        <taxon>Pseudonocardiaceae</taxon>
        <taxon>Pseudonocardia</taxon>
    </lineage>
</organism>
<accession>A0ABP8S4B2</accession>
<dbReference type="PANTHER" id="PTHR11895">
    <property type="entry name" value="TRANSAMIDASE"/>
    <property type="match status" value="1"/>
</dbReference>
<dbReference type="Proteomes" id="UP001501598">
    <property type="component" value="Unassembled WGS sequence"/>
</dbReference>
<evidence type="ECO:0000313" key="4">
    <source>
        <dbReference type="Proteomes" id="UP001501598"/>
    </source>
</evidence>
<evidence type="ECO:0000313" key="3">
    <source>
        <dbReference type="EMBL" id="GAA4559526.1"/>
    </source>
</evidence>
<sequence>MGVRDLRTAYRAGTLRPLTVVEDVLARIASRGDDAVWISVAAAEDLRRRAAELERLDPLDLPLYGVPVAVKDNIDVAGLPTTAACPGFAYTPTADAGSVRLLREAGAIIVGKTNLDQFATGLNGTRSPYGAPESVFGGDLISGGSSSGSGVAVAAGIVPVALGTDTAGSGRVPAALNGIVGLKPTRGLVGTSGMVPACRTLDCVSVFTRDLADAATVLEVLAAPDPADPWSRTGEPVTAGLRLAIPEGLDFGRGAARGADHGDRGAARGADHGDRAAARGADHGDRAAARGADHADGGHGTVDEPMAAAFAKVIEAALRRAPGFVRTDVGPLREAGDLLYGGPWVAERLAELEDFLATDAEVLPVTRSVIERGALFSAVDAFRGTYRLQELKAWAARLFETADVLLLPTVPTTFTRAQMAEDPVGNNLVLGRYTQFTNLLDLAAVAVPAGVTSDGRPCGVTLVGPAFSETRLLAAAAALVPQEVA</sequence>
<evidence type="ECO:0000256" key="1">
    <source>
        <dbReference type="SAM" id="MobiDB-lite"/>
    </source>
</evidence>
<feature type="compositionally biased region" description="Basic and acidic residues" evidence="1">
    <location>
        <begin position="258"/>
        <end position="297"/>
    </location>
</feature>
<reference evidence="4" key="1">
    <citation type="journal article" date="2019" name="Int. J. Syst. Evol. Microbiol.">
        <title>The Global Catalogue of Microorganisms (GCM) 10K type strain sequencing project: providing services to taxonomists for standard genome sequencing and annotation.</title>
        <authorList>
            <consortium name="The Broad Institute Genomics Platform"/>
            <consortium name="The Broad Institute Genome Sequencing Center for Infectious Disease"/>
            <person name="Wu L."/>
            <person name="Ma J."/>
        </authorList>
    </citation>
    <scope>NUCLEOTIDE SEQUENCE [LARGE SCALE GENOMIC DNA]</scope>
    <source>
        <strain evidence="4">JCM 17906</strain>
    </source>
</reference>
<dbReference type="RefSeq" id="WP_345428602.1">
    <property type="nucleotide sequence ID" value="NZ_BAABGT010000122.1"/>
</dbReference>
<dbReference type="EMBL" id="BAABGT010000122">
    <property type="protein sequence ID" value="GAA4559526.1"/>
    <property type="molecule type" value="Genomic_DNA"/>
</dbReference>
<feature type="domain" description="Amidase" evidence="2">
    <location>
        <begin position="366"/>
        <end position="473"/>
    </location>
</feature>
<gene>
    <name evidence="3" type="ORF">GCM10023175_67590</name>
</gene>
<name>A0ABP8S4B2_9PSEU</name>
<evidence type="ECO:0000259" key="2">
    <source>
        <dbReference type="Pfam" id="PF01425"/>
    </source>
</evidence>
<protein>
    <recommendedName>
        <fullName evidence="2">Amidase domain-containing protein</fullName>
    </recommendedName>
</protein>
<keyword evidence="4" id="KW-1185">Reference proteome</keyword>
<dbReference type="InterPro" id="IPR023631">
    <property type="entry name" value="Amidase_dom"/>
</dbReference>
<dbReference type="PANTHER" id="PTHR11895:SF169">
    <property type="entry name" value="GLUTAMYL-TRNA(GLN) AMIDOTRANSFERASE"/>
    <property type="match status" value="1"/>
</dbReference>
<feature type="domain" description="Amidase" evidence="2">
    <location>
        <begin position="20"/>
        <end position="232"/>
    </location>
</feature>
<dbReference type="InterPro" id="IPR036928">
    <property type="entry name" value="AS_sf"/>
</dbReference>
<dbReference type="SUPFAM" id="SSF75304">
    <property type="entry name" value="Amidase signature (AS) enzymes"/>
    <property type="match status" value="1"/>
</dbReference>
<dbReference type="Pfam" id="PF01425">
    <property type="entry name" value="Amidase"/>
    <property type="match status" value="2"/>
</dbReference>
<dbReference type="InterPro" id="IPR000120">
    <property type="entry name" value="Amidase"/>
</dbReference>
<dbReference type="Gene3D" id="3.90.1300.10">
    <property type="entry name" value="Amidase signature (AS) domain"/>
    <property type="match status" value="1"/>
</dbReference>
<proteinExistence type="predicted"/>